<dbReference type="InterPro" id="IPR002110">
    <property type="entry name" value="Ankyrin_rpt"/>
</dbReference>
<dbReference type="Proteomes" id="UP000485058">
    <property type="component" value="Unassembled WGS sequence"/>
</dbReference>
<evidence type="ECO:0000313" key="4">
    <source>
        <dbReference type="EMBL" id="GFH18435.1"/>
    </source>
</evidence>
<keyword evidence="1" id="KW-0677">Repeat</keyword>
<accession>A0A699Z9X7</accession>
<dbReference type="SUPFAM" id="SSF48403">
    <property type="entry name" value="Ankyrin repeat"/>
    <property type="match status" value="1"/>
</dbReference>
<dbReference type="PROSITE" id="PS50297">
    <property type="entry name" value="ANK_REP_REGION"/>
    <property type="match status" value="1"/>
</dbReference>
<evidence type="ECO:0000256" key="3">
    <source>
        <dbReference type="PROSITE-ProRule" id="PRU00023"/>
    </source>
</evidence>
<dbReference type="Gene3D" id="1.25.40.20">
    <property type="entry name" value="Ankyrin repeat-containing domain"/>
    <property type="match status" value="2"/>
</dbReference>
<protein>
    <submittedName>
        <fullName evidence="4">Putative ovule protein</fullName>
    </submittedName>
</protein>
<organism evidence="4 5">
    <name type="scientific">Haematococcus lacustris</name>
    <name type="common">Green alga</name>
    <name type="synonym">Haematococcus pluvialis</name>
    <dbReference type="NCBI Taxonomy" id="44745"/>
    <lineage>
        <taxon>Eukaryota</taxon>
        <taxon>Viridiplantae</taxon>
        <taxon>Chlorophyta</taxon>
        <taxon>core chlorophytes</taxon>
        <taxon>Chlorophyceae</taxon>
        <taxon>CS clade</taxon>
        <taxon>Chlamydomonadales</taxon>
        <taxon>Haematococcaceae</taxon>
        <taxon>Haematococcus</taxon>
    </lineage>
</organism>
<gene>
    <name evidence="4" type="ORF">HaLaN_15241</name>
</gene>
<evidence type="ECO:0000256" key="1">
    <source>
        <dbReference type="ARBA" id="ARBA00022737"/>
    </source>
</evidence>
<dbReference type="SMART" id="SM00248">
    <property type="entry name" value="ANK"/>
    <property type="match status" value="3"/>
</dbReference>
<dbReference type="EMBL" id="BLLF01001300">
    <property type="protein sequence ID" value="GFH18435.1"/>
    <property type="molecule type" value="Genomic_DNA"/>
</dbReference>
<feature type="repeat" description="ANK" evidence="3">
    <location>
        <begin position="79"/>
        <end position="110"/>
    </location>
</feature>
<proteinExistence type="predicted"/>
<dbReference type="PROSITE" id="PS50088">
    <property type="entry name" value="ANK_REPEAT"/>
    <property type="match status" value="2"/>
</dbReference>
<sequence length="150" mass="16353">MEISSAPAHHALPTATGDAETLEGLLRNCAELGEPRLLEWRDKEGRTPLIIAALKNHEQCVEMLLASKADVTCQGCEGTALHYAICKGSSHTSIIKLLLENAANPFVRTDDCRTPLDEAMAEHMYDVVDIMRQMVPWSGLADVTVRGPVS</sequence>
<feature type="repeat" description="ANK" evidence="3">
    <location>
        <begin position="44"/>
        <end position="76"/>
    </location>
</feature>
<dbReference type="Pfam" id="PF13637">
    <property type="entry name" value="Ank_4"/>
    <property type="match status" value="1"/>
</dbReference>
<evidence type="ECO:0000313" key="5">
    <source>
        <dbReference type="Proteomes" id="UP000485058"/>
    </source>
</evidence>
<dbReference type="InterPro" id="IPR036770">
    <property type="entry name" value="Ankyrin_rpt-contain_sf"/>
</dbReference>
<dbReference type="AlphaFoldDB" id="A0A699Z9X7"/>
<evidence type="ECO:0000256" key="2">
    <source>
        <dbReference type="ARBA" id="ARBA00023043"/>
    </source>
</evidence>
<name>A0A699Z9X7_HAELA</name>
<dbReference type="PANTHER" id="PTHR24198:SF165">
    <property type="entry name" value="ANKYRIN REPEAT-CONTAINING PROTEIN-RELATED"/>
    <property type="match status" value="1"/>
</dbReference>
<keyword evidence="5" id="KW-1185">Reference proteome</keyword>
<keyword evidence="2 3" id="KW-0040">ANK repeat</keyword>
<dbReference type="PANTHER" id="PTHR24198">
    <property type="entry name" value="ANKYRIN REPEAT AND PROTEIN KINASE DOMAIN-CONTAINING PROTEIN"/>
    <property type="match status" value="1"/>
</dbReference>
<reference evidence="4 5" key="1">
    <citation type="submission" date="2020-02" db="EMBL/GenBank/DDBJ databases">
        <title>Draft genome sequence of Haematococcus lacustris strain NIES-144.</title>
        <authorList>
            <person name="Morimoto D."/>
            <person name="Nakagawa S."/>
            <person name="Yoshida T."/>
            <person name="Sawayama S."/>
        </authorList>
    </citation>
    <scope>NUCLEOTIDE SEQUENCE [LARGE SCALE GENOMIC DNA]</scope>
    <source>
        <strain evidence="4 5">NIES-144</strain>
    </source>
</reference>
<comment type="caution">
    <text evidence="4">The sequence shown here is derived from an EMBL/GenBank/DDBJ whole genome shotgun (WGS) entry which is preliminary data.</text>
</comment>